<dbReference type="Gene3D" id="3.10.450.50">
    <property type="match status" value="1"/>
</dbReference>
<dbReference type="InterPro" id="IPR032710">
    <property type="entry name" value="NTF2-like_dom_sf"/>
</dbReference>
<dbReference type="GO" id="GO:0030638">
    <property type="term" value="P:polyketide metabolic process"/>
    <property type="evidence" value="ECO:0007669"/>
    <property type="project" value="InterPro"/>
</dbReference>
<protein>
    <submittedName>
        <fullName evidence="1">Ester cyclase</fullName>
    </submittedName>
</protein>
<evidence type="ECO:0000313" key="1">
    <source>
        <dbReference type="EMBL" id="RYU97459.1"/>
    </source>
</evidence>
<dbReference type="Proteomes" id="UP000293162">
    <property type="component" value="Unassembled WGS sequence"/>
</dbReference>
<dbReference type="SUPFAM" id="SSF54427">
    <property type="entry name" value="NTF2-like"/>
    <property type="match status" value="1"/>
</dbReference>
<gene>
    <name evidence="1" type="ORF">EWM59_01860</name>
</gene>
<dbReference type="InterPro" id="IPR009959">
    <property type="entry name" value="Cyclase_SnoaL-like"/>
</dbReference>
<accession>A0A4Q5M5M5</accession>
<name>A0A4Q5M5M5_9BACT</name>
<dbReference type="OrthoDB" id="4774596at2"/>
<dbReference type="Pfam" id="PF07366">
    <property type="entry name" value="SnoaL"/>
    <property type="match status" value="1"/>
</dbReference>
<keyword evidence="2" id="KW-1185">Reference proteome</keyword>
<dbReference type="PANTHER" id="PTHR38436">
    <property type="entry name" value="POLYKETIDE CYCLASE SNOAL-LIKE DOMAIN"/>
    <property type="match status" value="1"/>
</dbReference>
<sequence>MQSIIEQNKAVVLRFNKEFIEQGNMETFKELVADNVINHSAPAGTPNGPESMIYFLQNILRTGFPDLKVEILEQVAERDLVTTRKQIKATHTGEIMGIAASGKTVAINIIDIIRLRNGKYAEHWGASNFSEIIDQIEQVE</sequence>
<dbReference type="RefSeq" id="WP_130019241.1">
    <property type="nucleotide sequence ID" value="NZ_SEWF01000002.1"/>
</dbReference>
<evidence type="ECO:0000313" key="2">
    <source>
        <dbReference type="Proteomes" id="UP000293162"/>
    </source>
</evidence>
<comment type="caution">
    <text evidence="1">The sequence shown here is derived from an EMBL/GenBank/DDBJ whole genome shotgun (WGS) entry which is preliminary data.</text>
</comment>
<organism evidence="1 2">
    <name type="scientific">Emticicia agri</name>
    <dbReference type="NCBI Taxonomy" id="2492393"/>
    <lineage>
        <taxon>Bacteria</taxon>
        <taxon>Pseudomonadati</taxon>
        <taxon>Bacteroidota</taxon>
        <taxon>Cytophagia</taxon>
        <taxon>Cytophagales</taxon>
        <taxon>Leadbetterellaceae</taxon>
        <taxon>Emticicia</taxon>
    </lineage>
</organism>
<dbReference type="PANTHER" id="PTHR38436:SF1">
    <property type="entry name" value="ESTER CYCLASE"/>
    <property type="match status" value="1"/>
</dbReference>
<reference evidence="1 2" key="1">
    <citation type="submission" date="2019-02" db="EMBL/GenBank/DDBJ databases">
        <title>Bacterial novel species Emticicia sp. 17J42-9 isolated from soil.</title>
        <authorList>
            <person name="Jung H.-Y."/>
        </authorList>
    </citation>
    <scope>NUCLEOTIDE SEQUENCE [LARGE SCALE GENOMIC DNA]</scope>
    <source>
        <strain evidence="1 2">17J42-9</strain>
    </source>
</reference>
<dbReference type="EMBL" id="SEWF01000002">
    <property type="protein sequence ID" value="RYU97459.1"/>
    <property type="molecule type" value="Genomic_DNA"/>
</dbReference>
<proteinExistence type="predicted"/>
<dbReference type="AlphaFoldDB" id="A0A4Q5M5M5"/>